<evidence type="ECO:0000256" key="10">
    <source>
        <dbReference type="HAMAP-Rule" id="MF_00321"/>
    </source>
</evidence>
<dbReference type="FunFam" id="3.40.50.300:FF:000098">
    <property type="entry name" value="Probable GTP-binding protein EngB"/>
    <property type="match status" value="1"/>
</dbReference>
<keyword evidence="8 10" id="KW-0717">Septation</keyword>
<keyword evidence="3 10" id="KW-0132">Cell division</keyword>
<comment type="similarity">
    <text evidence="2 10">Belongs to the TRAFAC class TrmE-Era-EngA-EngB-Septin-like GTPase superfamily. EngB GTPase family.</text>
</comment>
<dbReference type="EMBL" id="CP072110">
    <property type="protein sequence ID" value="QTH65375.1"/>
    <property type="molecule type" value="Genomic_DNA"/>
</dbReference>
<evidence type="ECO:0000256" key="5">
    <source>
        <dbReference type="ARBA" id="ARBA00022741"/>
    </source>
</evidence>
<comment type="function">
    <text evidence="10">Necessary for normal cell division and for the maintenance of normal septation.</text>
</comment>
<evidence type="ECO:0000256" key="2">
    <source>
        <dbReference type="ARBA" id="ARBA00009638"/>
    </source>
</evidence>
<evidence type="ECO:0000259" key="11">
    <source>
        <dbReference type="PROSITE" id="PS51706"/>
    </source>
</evidence>
<evidence type="ECO:0000256" key="6">
    <source>
        <dbReference type="ARBA" id="ARBA00022842"/>
    </source>
</evidence>
<dbReference type="HAMAP" id="MF_00321">
    <property type="entry name" value="GTPase_EngB"/>
    <property type="match status" value="1"/>
</dbReference>
<dbReference type="PROSITE" id="PS51706">
    <property type="entry name" value="G_ENGB"/>
    <property type="match status" value="1"/>
</dbReference>
<keyword evidence="7 10" id="KW-0342">GTP-binding</keyword>
<dbReference type="KEGG" id="psym:J1N51_11010"/>
<dbReference type="SUPFAM" id="SSF52540">
    <property type="entry name" value="P-loop containing nucleoside triphosphate hydrolases"/>
    <property type="match status" value="1"/>
</dbReference>
<name>A0A975DDW5_9GAMM</name>
<keyword evidence="9 10" id="KW-0131">Cell cycle</keyword>
<sequence>MINYRKASFFTSAPDIRKLPPDTGYEVAFAGRSNAGKSSSLNTLTQQTGLARTSKTPGRTQLINVFNLEEENRRLIDLPGYGFAKVPLAMKLKWQKSLSEYLEKRECLRGLVVLMDIRHPMKDLDQDLIYWAVEVGLPVLVLLTKADKFKSGKQKAELLKIREASLAFQGDVTVELFSSLKKQGIPQLSRKLDEWLNAAELVEPKEQAIEEIESDEVSSEEPSSRG</sequence>
<dbReference type="GO" id="GO:0005829">
    <property type="term" value="C:cytosol"/>
    <property type="evidence" value="ECO:0007669"/>
    <property type="project" value="TreeGrafter"/>
</dbReference>
<keyword evidence="5 10" id="KW-0547">Nucleotide-binding</keyword>
<dbReference type="AlphaFoldDB" id="A0A975DDW5"/>
<dbReference type="GO" id="GO:0000917">
    <property type="term" value="P:division septum assembly"/>
    <property type="evidence" value="ECO:0007669"/>
    <property type="project" value="UniProtKB-KW"/>
</dbReference>
<dbReference type="Gene3D" id="3.40.50.300">
    <property type="entry name" value="P-loop containing nucleotide triphosphate hydrolases"/>
    <property type="match status" value="1"/>
</dbReference>
<dbReference type="CDD" id="cd01876">
    <property type="entry name" value="YihA_EngB"/>
    <property type="match status" value="1"/>
</dbReference>
<evidence type="ECO:0000256" key="8">
    <source>
        <dbReference type="ARBA" id="ARBA00023210"/>
    </source>
</evidence>
<dbReference type="InterPro" id="IPR030393">
    <property type="entry name" value="G_ENGB_dom"/>
</dbReference>
<comment type="cofactor">
    <cofactor evidence="1">
        <name>Mg(2+)</name>
        <dbReference type="ChEBI" id="CHEBI:18420"/>
    </cofactor>
</comment>
<dbReference type="InterPro" id="IPR006073">
    <property type="entry name" value="GTP-bd"/>
</dbReference>
<gene>
    <name evidence="10" type="primary">engB</name>
    <name evidence="12" type="ORF">J1N51_11010</name>
</gene>
<proteinExistence type="inferred from homology"/>
<accession>A0A975DDW5</accession>
<dbReference type="GO" id="GO:0005525">
    <property type="term" value="F:GTP binding"/>
    <property type="evidence" value="ECO:0007669"/>
    <property type="project" value="UniProtKB-UniRule"/>
</dbReference>
<evidence type="ECO:0000313" key="12">
    <source>
        <dbReference type="EMBL" id="QTH65375.1"/>
    </source>
</evidence>
<dbReference type="Proteomes" id="UP000682739">
    <property type="component" value="Chromosome"/>
</dbReference>
<keyword evidence="6" id="KW-0460">Magnesium</keyword>
<evidence type="ECO:0000313" key="13">
    <source>
        <dbReference type="Proteomes" id="UP000682739"/>
    </source>
</evidence>
<dbReference type="InterPro" id="IPR027417">
    <property type="entry name" value="P-loop_NTPase"/>
</dbReference>
<keyword evidence="4" id="KW-0479">Metal-binding</keyword>
<reference evidence="12" key="1">
    <citation type="submission" date="2021-03" db="EMBL/GenBank/DDBJ databases">
        <title>Description of Psychrosphaera ytuae sp. nov. isolated from deep sea sediment of South China Sea.</title>
        <authorList>
            <person name="Zhang J."/>
            <person name="Xu X.-D."/>
        </authorList>
    </citation>
    <scope>NUCLEOTIDE SEQUENCE</scope>
    <source>
        <strain evidence="12">MTZ26</strain>
    </source>
</reference>
<dbReference type="Pfam" id="PF01926">
    <property type="entry name" value="MMR_HSR1"/>
    <property type="match status" value="1"/>
</dbReference>
<evidence type="ECO:0000256" key="7">
    <source>
        <dbReference type="ARBA" id="ARBA00023134"/>
    </source>
</evidence>
<keyword evidence="13" id="KW-1185">Reference proteome</keyword>
<dbReference type="PANTHER" id="PTHR11649">
    <property type="entry name" value="MSS1/TRME-RELATED GTP-BINDING PROTEIN"/>
    <property type="match status" value="1"/>
</dbReference>
<dbReference type="GO" id="GO:0046872">
    <property type="term" value="F:metal ion binding"/>
    <property type="evidence" value="ECO:0007669"/>
    <property type="project" value="UniProtKB-KW"/>
</dbReference>
<organism evidence="12 13">
    <name type="scientific">Psychrosphaera ytuae</name>
    <dbReference type="NCBI Taxonomy" id="2820710"/>
    <lineage>
        <taxon>Bacteria</taxon>
        <taxon>Pseudomonadati</taxon>
        <taxon>Pseudomonadota</taxon>
        <taxon>Gammaproteobacteria</taxon>
        <taxon>Alteromonadales</taxon>
        <taxon>Pseudoalteromonadaceae</taxon>
        <taxon>Psychrosphaera</taxon>
    </lineage>
</organism>
<protein>
    <recommendedName>
        <fullName evidence="10">Probable GTP-binding protein EngB</fullName>
    </recommendedName>
</protein>
<evidence type="ECO:0000256" key="4">
    <source>
        <dbReference type="ARBA" id="ARBA00022723"/>
    </source>
</evidence>
<dbReference type="PANTHER" id="PTHR11649:SF13">
    <property type="entry name" value="ENGB-TYPE G DOMAIN-CONTAINING PROTEIN"/>
    <property type="match status" value="1"/>
</dbReference>
<dbReference type="InterPro" id="IPR019987">
    <property type="entry name" value="GTP-bd_ribosome_bio_YsxC"/>
</dbReference>
<evidence type="ECO:0000256" key="1">
    <source>
        <dbReference type="ARBA" id="ARBA00001946"/>
    </source>
</evidence>
<evidence type="ECO:0000256" key="3">
    <source>
        <dbReference type="ARBA" id="ARBA00022618"/>
    </source>
</evidence>
<feature type="domain" description="EngB-type G" evidence="11">
    <location>
        <begin position="23"/>
        <end position="198"/>
    </location>
</feature>
<evidence type="ECO:0000256" key="9">
    <source>
        <dbReference type="ARBA" id="ARBA00023306"/>
    </source>
</evidence>
<dbReference type="NCBIfam" id="TIGR03598">
    <property type="entry name" value="GTPase_YsxC"/>
    <property type="match status" value="1"/>
</dbReference>